<sequence>MREERTVVVDGVSRTVVISDEREALLAADAAGRASVALWDGSSGEFLPAMFAVEDLQDADEEFLERAVRRKLGLPWVICTTERLLIREFSEADREQIPKEECAGPGDEIFLDREKLRAYIRQQYGFCQYGIWAVIEKESGRLIGKLGFSPAEEGGSGLELGYHIFLPWRGMGYALEGCLAVLDWEEKELGLPVYARVKKDNRPSLGLAEKLGFFPEMEKNDILYLVRPQGAPGKVK</sequence>
<name>A0A9D2K6G6_9FIRM</name>
<proteinExistence type="predicted"/>
<evidence type="ECO:0000313" key="3">
    <source>
        <dbReference type="Proteomes" id="UP000824101"/>
    </source>
</evidence>
<gene>
    <name evidence="2" type="ORF">IAA17_07865</name>
</gene>
<dbReference type="AlphaFoldDB" id="A0A9D2K6G6"/>
<dbReference type="Proteomes" id="UP000824101">
    <property type="component" value="Unassembled WGS sequence"/>
</dbReference>
<evidence type="ECO:0000313" key="2">
    <source>
        <dbReference type="EMBL" id="HIZ79687.1"/>
    </source>
</evidence>
<evidence type="ECO:0000259" key="1">
    <source>
        <dbReference type="PROSITE" id="PS51186"/>
    </source>
</evidence>
<reference evidence="2" key="2">
    <citation type="submission" date="2021-04" db="EMBL/GenBank/DDBJ databases">
        <authorList>
            <person name="Gilroy R."/>
        </authorList>
    </citation>
    <scope>NUCLEOTIDE SEQUENCE</scope>
    <source>
        <strain evidence="2">ChiBcec1-1093</strain>
    </source>
</reference>
<comment type="caution">
    <text evidence="2">The sequence shown here is derived from an EMBL/GenBank/DDBJ whole genome shotgun (WGS) entry which is preliminary data.</text>
</comment>
<protein>
    <submittedName>
        <fullName evidence="2">GNAT family N-acetyltransferase</fullName>
    </submittedName>
</protein>
<dbReference type="GO" id="GO:0016747">
    <property type="term" value="F:acyltransferase activity, transferring groups other than amino-acyl groups"/>
    <property type="evidence" value="ECO:0007669"/>
    <property type="project" value="InterPro"/>
</dbReference>
<dbReference type="PROSITE" id="PS51186">
    <property type="entry name" value="GNAT"/>
    <property type="match status" value="1"/>
</dbReference>
<dbReference type="Pfam" id="PF13302">
    <property type="entry name" value="Acetyltransf_3"/>
    <property type="match status" value="1"/>
</dbReference>
<accession>A0A9D2K6G6</accession>
<dbReference type="InterPro" id="IPR000182">
    <property type="entry name" value="GNAT_dom"/>
</dbReference>
<dbReference type="InterPro" id="IPR051531">
    <property type="entry name" value="N-acetyltransferase"/>
</dbReference>
<organism evidence="2 3">
    <name type="scientific">Candidatus Lachnoclostridium stercorigallinarum</name>
    <dbReference type="NCBI Taxonomy" id="2838634"/>
    <lineage>
        <taxon>Bacteria</taxon>
        <taxon>Bacillati</taxon>
        <taxon>Bacillota</taxon>
        <taxon>Clostridia</taxon>
        <taxon>Lachnospirales</taxon>
        <taxon>Lachnospiraceae</taxon>
    </lineage>
</organism>
<dbReference type="Gene3D" id="3.40.630.30">
    <property type="match status" value="1"/>
</dbReference>
<dbReference type="PANTHER" id="PTHR43792:SF1">
    <property type="entry name" value="N-ACETYLTRANSFERASE DOMAIN-CONTAINING PROTEIN"/>
    <property type="match status" value="1"/>
</dbReference>
<reference evidence="2" key="1">
    <citation type="journal article" date="2021" name="PeerJ">
        <title>Extensive microbial diversity within the chicken gut microbiome revealed by metagenomics and culture.</title>
        <authorList>
            <person name="Gilroy R."/>
            <person name="Ravi A."/>
            <person name="Getino M."/>
            <person name="Pursley I."/>
            <person name="Horton D.L."/>
            <person name="Alikhan N.F."/>
            <person name="Baker D."/>
            <person name="Gharbi K."/>
            <person name="Hall N."/>
            <person name="Watson M."/>
            <person name="Adriaenssens E.M."/>
            <person name="Foster-Nyarko E."/>
            <person name="Jarju S."/>
            <person name="Secka A."/>
            <person name="Antonio M."/>
            <person name="Oren A."/>
            <person name="Chaudhuri R.R."/>
            <person name="La Ragione R."/>
            <person name="Hildebrand F."/>
            <person name="Pallen M.J."/>
        </authorList>
    </citation>
    <scope>NUCLEOTIDE SEQUENCE</scope>
    <source>
        <strain evidence="2">ChiBcec1-1093</strain>
    </source>
</reference>
<dbReference type="InterPro" id="IPR016181">
    <property type="entry name" value="Acyl_CoA_acyltransferase"/>
</dbReference>
<dbReference type="SUPFAM" id="SSF55729">
    <property type="entry name" value="Acyl-CoA N-acyltransferases (Nat)"/>
    <property type="match status" value="1"/>
</dbReference>
<feature type="domain" description="N-acetyltransferase" evidence="1">
    <location>
        <begin position="84"/>
        <end position="230"/>
    </location>
</feature>
<dbReference type="PANTHER" id="PTHR43792">
    <property type="entry name" value="GNAT FAMILY, PUTATIVE (AFU_ORTHOLOGUE AFUA_3G00765)-RELATED-RELATED"/>
    <property type="match status" value="1"/>
</dbReference>
<dbReference type="EMBL" id="DXBC01000121">
    <property type="protein sequence ID" value="HIZ79687.1"/>
    <property type="molecule type" value="Genomic_DNA"/>
</dbReference>